<dbReference type="PANTHER" id="PTHR34069:SF2">
    <property type="entry name" value="BETA-KETOACYL-[ACYL-CARRIER-PROTEIN] SYNTHASE III"/>
    <property type="match status" value="1"/>
</dbReference>
<evidence type="ECO:0000256" key="2">
    <source>
        <dbReference type="ARBA" id="ARBA00023315"/>
    </source>
</evidence>
<dbReference type="Pfam" id="PF08545">
    <property type="entry name" value="ACP_syn_III"/>
    <property type="match status" value="1"/>
</dbReference>
<reference evidence="5 6" key="1">
    <citation type="submission" date="2018-05" db="EMBL/GenBank/DDBJ databases">
        <title>Coraliomargarita sinensis sp. nov., isolated from a marine solar saltern.</title>
        <authorList>
            <person name="Zhou L.Y."/>
        </authorList>
    </citation>
    <scope>NUCLEOTIDE SEQUENCE [LARGE SCALE GENOMIC DNA]</scope>
    <source>
        <strain evidence="5 6">WN38</strain>
    </source>
</reference>
<sequence>MQQFEQPRSRVGEIGVHIPERVVDNAEMANLVKGPDRLKRSLPDIIARTTGNHNRVYAAEGTVPSDLAVAAIFDLVKRASLDINTVDTLIFASTDMDMMEPATANIVQERLGLKCVNSFDVSNACNSFLQAMNIGNSLIATGAARRVLICSGELGSVVCNREVADVKELRTKMGGLTLGDAGAALLLEPADNGIGLTEINLMTYGEHWRLCHVPEKEEWRQNGGAINPWFYLDMPALAKIARRYSLRYFQDYERIRRDHFGEKDFAASLDFFVPHQISRKLIEEVCLQDMKMPTDKVVITADIYGNTASTAIPLAMRRIMDKGELLLGSGAECFLYGAASGFGMGHIRLRF</sequence>
<feature type="domain" description="Beta-ketoacyl-[acyl-carrier-protein] synthase III C-terminal" evidence="3">
    <location>
        <begin position="268"/>
        <end position="349"/>
    </location>
</feature>
<accession>A0A317ZI75</accession>
<organism evidence="5 6">
    <name type="scientific">Coraliomargarita sinensis</name>
    <dbReference type="NCBI Taxonomy" id="2174842"/>
    <lineage>
        <taxon>Bacteria</taxon>
        <taxon>Pseudomonadati</taxon>
        <taxon>Verrucomicrobiota</taxon>
        <taxon>Opitutia</taxon>
        <taxon>Puniceicoccales</taxon>
        <taxon>Coraliomargaritaceae</taxon>
        <taxon>Coraliomargarita</taxon>
    </lineage>
</organism>
<dbReference type="InterPro" id="IPR016039">
    <property type="entry name" value="Thiolase-like"/>
</dbReference>
<feature type="domain" description="Beta-ketoacyl-[acyl-carrier-protein] synthase III N-terminal" evidence="4">
    <location>
        <begin position="119"/>
        <end position="205"/>
    </location>
</feature>
<evidence type="ECO:0000256" key="1">
    <source>
        <dbReference type="ARBA" id="ARBA00022679"/>
    </source>
</evidence>
<comment type="caution">
    <text evidence="5">The sequence shown here is derived from an EMBL/GenBank/DDBJ whole genome shotgun (WGS) entry which is preliminary data.</text>
</comment>
<dbReference type="InParanoid" id="A0A317ZI75"/>
<evidence type="ECO:0000313" key="6">
    <source>
        <dbReference type="Proteomes" id="UP000247099"/>
    </source>
</evidence>
<name>A0A317ZI75_9BACT</name>
<dbReference type="PANTHER" id="PTHR34069">
    <property type="entry name" value="3-OXOACYL-[ACYL-CARRIER-PROTEIN] SYNTHASE 3"/>
    <property type="match status" value="1"/>
</dbReference>
<keyword evidence="1" id="KW-0808">Transferase</keyword>
<dbReference type="Proteomes" id="UP000247099">
    <property type="component" value="Unassembled WGS sequence"/>
</dbReference>
<dbReference type="GO" id="GO:0006633">
    <property type="term" value="P:fatty acid biosynthetic process"/>
    <property type="evidence" value="ECO:0007669"/>
    <property type="project" value="InterPro"/>
</dbReference>
<gene>
    <name evidence="5" type="ORF">DDZ13_00725</name>
</gene>
<dbReference type="GO" id="GO:0044550">
    <property type="term" value="P:secondary metabolite biosynthetic process"/>
    <property type="evidence" value="ECO:0007669"/>
    <property type="project" value="TreeGrafter"/>
</dbReference>
<dbReference type="SUPFAM" id="SSF53901">
    <property type="entry name" value="Thiolase-like"/>
    <property type="match status" value="2"/>
</dbReference>
<protein>
    <submittedName>
        <fullName evidence="5">Beta-ketoacyl-ACP reductase</fullName>
    </submittedName>
</protein>
<keyword evidence="2" id="KW-0012">Acyltransferase</keyword>
<dbReference type="Gene3D" id="3.40.47.10">
    <property type="match status" value="1"/>
</dbReference>
<keyword evidence="6" id="KW-1185">Reference proteome</keyword>
<dbReference type="GO" id="GO:0004315">
    <property type="term" value="F:3-oxoacyl-[acyl-carrier-protein] synthase activity"/>
    <property type="evidence" value="ECO:0007669"/>
    <property type="project" value="InterPro"/>
</dbReference>
<dbReference type="InterPro" id="IPR013747">
    <property type="entry name" value="ACP_syn_III_C"/>
</dbReference>
<evidence type="ECO:0000259" key="3">
    <source>
        <dbReference type="Pfam" id="PF08541"/>
    </source>
</evidence>
<dbReference type="Pfam" id="PF08541">
    <property type="entry name" value="ACP_syn_III_C"/>
    <property type="match status" value="1"/>
</dbReference>
<proteinExistence type="predicted"/>
<evidence type="ECO:0000313" key="5">
    <source>
        <dbReference type="EMBL" id="PXA05424.1"/>
    </source>
</evidence>
<evidence type="ECO:0000259" key="4">
    <source>
        <dbReference type="Pfam" id="PF08545"/>
    </source>
</evidence>
<dbReference type="AlphaFoldDB" id="A0A317ZI75"/>
<dbReference type="InterPro" id="IPR013751">
    <property type="entry name" value="ACP_syn_III_N"/>
</dbReference>
<dbReference type="OrthoDB" id="9815506at2"/>
<dbReference type="EMBL" id="QHJQ01000001">
    <property type="protein sequence ID" value="PXA05424.1"/>
    <property type="molecule type" value="Genomic_DNA"/>
</dbReference>